<gene>
    <name evidence="1" type="ORF">BEN48_15940</name>
</gene>
<comment type="caution">
    <text evidence="1">The sequence shown here is derived from an EMBL/GenBank/DDBJ whole genome shotgun (WGS) entry which is preliminary data.</text>
</comment>
<accession>A0A1G1T0X6</accession>
<proteinExistence type="predicted"/>
<keyword evidence="2" id="KW-1185">Reference proteome</keyword>
<name>A0A1G1T0X6_9BACT</name>
<dbReference type="Proteomes" id="UP000177791">
    <property type="component" value="Unassembled WGS sequence"/>
</dbReference>
<evidence type="ECO:0000313" key="2">
    <source>
        <dbReference type="Proteomes" id="UP000177791"/>
    </source>
</evidence>
<evidence type="ECO:0000313" key="1">
    <source>
        <dbReference type="EMBL" id="OGX84520.1"/>
    </source>
</evidence>
<protein>
    <submittedName>
        <fullName evidence="1">Uncharacterized protein</fullName>
    </submittedName>
</protein>
<dbReference type="RefSeq" id="WP_070734988.1">
    <property type="nucleotide sequence ID" value="NZ_MDZC01000070.1"/>
</dbReference>
<organism evidence="1 2">
    <name type="scientific">Hymenobacter glacialis</name>
    <dbReference type="NCBI Taxonomy" id="1908236"/>
    <lineage>
        <taxon>Bacteria</taxon>
        <taxon>Pseudomonadati</taxon>
        <taxon>Bacteroidota</taxon>
        <taxon>Cytophagia</taxon>
        <taxon>Cytophagales</taxon>
        <taxon>Hymenobacteraceae</taxon>
        <taxon>Hymenobacter</taxon>
    </lineage>
</organism>
<dbReference type="OrthoDB" id="885035at2"/>
<dbReference type="AlphaFoldDB" id="A0A1G1T0X6"/>
<sequence length="131" mass="14830">MPFRHVTPAFFAALHDAVVEEFVFDAAGGRLQLTLRLVAFANNQFEHRREQVMLSGLRHKADVERVHQRVKAVLSKTGRPELGYGLDEFRLLPPEALEREQGRLNVLLAIDHLPVLHLDCQKITSQGMGLL</sequence>
<dbReference type="EMBL" id="MDZC01000070">
    <property type="protein sequence ID" value="OGX84520.1"/>
    <property type="molecule type" value="Genomic_DNA"/>
</dbReference>
<reference evidence="1 2" key="1">
    <citation type="submission" date="2016-08" db="EMBL/GenBank/DDBJ databases">
        <title>Hymenobacter coccineus sp. nov., Hymenobacter lapidarius sp. nov. and Hymenobacter glacialis sp. nov., isolated from Antarctic soil.</title>
        <authorList>
            <person name="Sedlacek I."/>
            <person name="Kralova S."/>
            <person name="Kyrova K."/>
            <person name="Maslanova I."/>
            <person name="Stankova E."/>
            <person name="Vrbovska V."/>
            <person name="Nemec M."/>
            <person name="Bartak M."/>
            <person name="Svec P."/>
            <person name="Busse H.-J."/>
            <person name="Pantucek R."/>
        </authorList>
    </citation>
    <scope>NUCLEOTIDE SEQUENCE [LARGE SCALE GENOMIC DNA]</scope>
    <source>
        <strain evidence="1 2">CCM 8648</strain>
    </source>
</reference>